<evidence type="ECO:0000256" key="2">
    <source>
        <dbReference type="ARBA" id="ARBA00022741"/>
    </source>
</evidence>
<dbReference type="Gene3D" id="3.40.50.10420">
    <property type="entry name" value="NagB/RpiA/CoA transferase-like"/>
    <property type="match status" value="1"/>
</dbReference>
<feature type="binding site" evidence="4">
    <location>
        <begin position="26"/>
        <end position="30"/>
    </location>
    <ligand>
        <name>ATP</name>
        <dbReference type="ChEBI" id="CHEBI:30616"/>
    </ligand>
</feature>
<dbReference type="GO" id="GO:0009396">
    <property type="term" value="P:folic acid-containing compound biosynthetic process"/>
    <property type="evidence" value="ECO:0007669"/>
    <property type="project" value="TreeGrafter"/>
</dbReference>
<evidence type="ECO:0000256" key="3">
    <source>
        <dbReference type="ARBA" id="ARBA00022840"/>
    </source>
</evidence>
<dbReference type="NCBIfam" id="TIGR02727">
    <property type="entry name" value="MTHFS_bact"/>
    <property type="match status" value="1"/>
</dbReference>
<comment type="similarity">
    <text evidence="1 5">Belongs to the 5-formyltetrahydrofolate cyclo-ligase family.</text>
</comment>
<reference evidence="7 8" key="1">
    <citation type="submission" date="2017-10" db="EMBL/GenBank/DDBJ databases">
        <title>Massilia psychrophilum sp. nov., a novel purple-pigmented bacterium isolated from Tianshan glacier, Xinjiang Municipality, China.</title>
        <authorList>
            <person name="Wang H."/>
        </authorList>
    </citation>
    <scope>NUCLEOTIDE SEQUENCE [LARGE SCALE GENOMIC DNA]</scope>
    <source>
        <strain evidence="7 8">JCM 30813</strain>
    </source>
</reference>
<dbReference type="GO" id="GO:0046872">
    <property type="term" value="F:metal ion binding"/>
    <property type="evidence" value="ECO:0007669"/>
    <property type="project" value="UniProtKB-KW"/>
</dbReference>
<dbReference type="GO" id="GO:0005524">
    <property type="term" value="F:ATP binding"/>
    <property type="evidence" value="ECO:0007669"/>
    <property type="project" value="UniProtKB-KW"/>
</dbReference>
<name>A0A2G8SXS1_9BURK</name>
<keyword evidence="5" id="KW-0460">Magnesium</keyword>
<accession>A0A2G8SXS1</accession>
<dbReference type="PANTHER" id="PTHR23407">
    <property type="entry name" value="ATPASE INHIBITOR/5-FORMYLTETRAHYDROFOLATE CYCLO-LIGASE"/>
    <property type="match status" value="1"/>
</dbReference>
<dbReference type="PIRSF" id="PIRSF006806">
    <property type="entry name" value="FTHF_cligase"/>
    <property type="match status" value="1"/>
</dbReference>
<dbReference type="PANTHER" id="PTHR23407:SF1">
    <property type="entry name" value="5-FORMYLTETRAHYDROFOLATE CYCLO-LIGASE"/>
    <property type="match status" value="1"/>
</dbReference>
<dbReference type="EC" id="6.3.3.2" evidence="5"/>
<evidence type="ECO:0000256" key="1">
    <source>
        <dbReference type="ARBA" id="ARBA00010638"/>
    </source>
</evidence>
<dbReference type="OrthoDB" id="9801938at2"/>
<dbReference type="Proteomes" id="UP000228593">
    <property type="component" value="Unassembled WGS sequence"/>
</dbReference>
<dbReference type="InterPro" id="IPR002698">
    <property type="entry name" value="FTHF_cligase"/>
</dbReference>
<keyword evidence="3 4" id="KW-0067">ATP-binding</keyword>
<comment type="catalytic activity">
    <reaction evidence="5">
        <text>(6S)-5-formyl-5,6,7,8-tetrahydrofolate + ATP = (6R)-5,10-methenyltetrahydrofolate + ADP + phosphate</text>
        <dbReference type="Rhea" id="RHEA:10488"/>
        <dbReference type="ChEBI" id="CHEBI:30616"/>
        <dbReference type="ChEBI" id="CHEBI:43474"/>
        <dbReference type="ChEBI" id="CHEBI:57455"/>
        <dbReference type="ChEBI" id="CHEBI:57457"/>
        <dbReference type="ChEBI" id="CHEBI:456216"/>
        <dbReference type="EC" id="6.3.3.2"/>
    </reaction>
</comment>
<protein>
    <recommendedName>
        <fullName evidence="5">5-formyltetrahydrofolate cyclo-ligase</fullName>
        <ecNumber evidence="5">6.3.3.2</ecNumber>
    </recommendedName>
</protein>
<feature type="binding site" evidence="4">
    <location>
        <begin position="152"/>
        <end position="160"/>
    </location>
    <ligand>
        <name>ATP</name>
        <dbReference type="ChEBI" id="CHEBI:30616"/>
    </ligand>
</feature>
<dbReference type="GO" id="GO:0030272">
    <property type="term" value="F:5-formyltetrahydrofolate cyclo-ligase activity"/>
    <property type="evidence" value="ECO:0007669"/>
    <property type="project" value="UniProtKB-EC"/>
</dbReference>
<evidence type="ECO:0000256" key="6">
    <source>
        <dbReference type="SAM" id="MobiDB-lite"/>
    </source>
</evidence>
<dbReference type="RefSeq" id="WP_099917181.1">
    <property type="nucleotide sequence ID" value="NZ_BMHS01000023.1"/>
</dbReference>
<organism evidence="7 8">
    <name type="scientific">Massilia psychrophila</name>
    <dbReference type="NCBI Taxonomy" id="1603353"/>
    <lineage>
        <taxon>Bacteria</taxon>
        <taxon>Pseudomonadati</taxon>
        <taxon>Pseudomonadota</taxon>
        <taxon>Betaproteobacteria</taxon>
        <taxon>Burkholderiales</taxon>
        <taxon>Oxalobacteraceae</taxon>
        <taxon>Telluria group</taxon>
        <taxon>Massilia</taxon>
    </lineage>
</organism>
<evidence type="ECO:0000313" key="7">
    <source>
        <dbReference type="EMBL" id="PIL38551.1"/>
    </source>
</evidence>
<evidence type="ECO:0000313" key="8">
    <source>
        <dbReference type="Proteomes" id="UP000228593"/>
    </source>
</evidence>
<dbReference type="SUPFAM" id="SSF100950">
    <property type="entry name" value="NagB/RpiA/CoA transferase-like"/>
    <property type="match status" value="1"/>
</dbReference>
<dbReference type="AlphaFoldDB" id="A0A2G8SXS1"/>
<keyword evidence="2 4" id="KW-0547">Nucleotide-binding</keyword>
<keyword evidence="5" id="KW-0479">Metal-binding</keyword>
<dbReference type="InterPro" id="IPR024185">
    <property type="entry name" value="FTHF_cligase-like_sf"/>
</dbReference>
<dbReference type="InterPro" id="IPR037171">
    <property type="entry name" value="NagB/RpiA_transferase-like"/>
</dbReference>
<proteinExistence type="inferred from homology"/>
<evidence type="ECO:0000256" key="5">
    <source>
        <dbReference type="RuleBase" id="RU361279"/>
    </source>
</evidence>
<gene>
    <name evidence="7" type="ORF">CR103_17205</name>
</gene>
<sequence length="201" mass="21623">MTGHSRIPCASTAQPASPSAEAKSDKLALRRELAALRACIDPARKAAWDAAIGERLMAWWRAQPVPALGVYWPLRGEADLSLAYVELAQQGVRLALPVVLARDAALGFADWQPGEAMLKDAMGVAVPASRRMVALPPALLVPCLGFNQDRFRLGYGGGYYDRTLEHTPRPFTLGIAYACQAAQFTGAAHDVALDRIITELG</sequence>
<comment type="caution">
    <text evidence="7">The sequence shown here is derived from an EMBL/GenBank/DDBJ whole genome shotgun (WGS) entry which is preliminary data.</text>
</comment>
<keyword evidence="7" id="KW-0436">Ligase</keyword>
<keyword evidence="8" id="KW-1185">Reference proteome</keyword>
<comment type="cofactor">
    <cofactor evidence="5">
        <name>Mg(2+)</name>
        <dbReference type="ChEBI" id="CHEBI:18420"/>
    </cofactor>
</comment>
<dbReference type="Pfam" id="PF01812">
    <property type="entry name" value="5-FTHF_cyc-lig"/>
    <property type="match status" value="1"/>
</dbReference>
<dbReference type="EMBL" id="PDOB01000033">
    <property type="protein sequence ID" value="PIL38551.1"/>
    <property type="molecule type" value="Genomic_DNA"/>
</dbReference>
<dbReference type="GO" id="GO:0035999">
    <property type="term" value="P:tetrahydrofolate interconversion"/>
    <property type="evidence" value="ECO:0007669"/>
    <property type="project" value="TreeGrafter"/>
</dbReference>
<feature type="region of interest" description="Disordered" evidence="6">
    <location>
        <begin position="1"/>
        <end position="21"/>
    </location>
</feature>
<evidence type="ECO:0000256" key="4">
    <source>
        <dbReference type="PIRSR" id="PIRSR006806-1"/>
    </source>
</evidence>
<feature type="binding site" evidence="4">
    <location>
        <position position="77"/>
    </location>
    <ligand>
        <name>substrate</name>
    </ligand>
</feature>